<proteinExistence type="predicted"/>
<dbReference type="InterPro" id="IPR006158">
    <property type="entry name" value="Cobalamin-bd"/>
</dbReference>
<feature type="domain" description="HTH merR-type" evidence="1">
    <location>
        <begin position="1"/>
        <end position="50"/>
    </location>
</feature>
<dbReference type="Pfam" id="PF02310">
    <property type="entry name" value="B12-binding"/>
    <property type="match status" value="1"/>
</dbReference>
<evidence type="ECO:0000259" key="2">
    <source>
        <dbReference type="PROSITE" id="PS51332"/>
    </source>
</evidence>
<dbReference type="GO" id="GO:0006355">
    <property type="term" value="P:regulation of DNA-templated transcription"/>
    <property type="evidence" value="ECO:0007669"/>
    <property type="project" value="InterPro"/>
</dbReference>
<keyword evidence="4" id="KW-1185">Reference proteome</keyword>
<dbReference type="InterPro" id="IPR000551">
    <property type="entry name" value="MerR-type_HTH_dom"/>
</dbReference>
<comment type="caution">
    <text evidence="3">The sequence shown here is derived from an EMBL/GenBank/DDBJ whole genome shotgun (WGS) entry which is preliminary data.</text>
</comment>
<dbReference type="SUPFAM" id="SSF52242">
    <property type="entry name" value="Cobalamin (vitamin B12)-binding domain"/>
    <property type="match status" value="1"/>
</dbReference>
<name>W4L5E1_ENTF1</name>
<dbReference type="SUPFAM" id="SSF46955">
    <property type="entry name" value="Putative DNA-binding domain"/>
    <property type="match status" value="1"/>
</dbReference>
<dbReference type="InterPro" id="IPR009061">
    <property type="entry name" value="DNA-bd_dom_put_sf"/>
</dbReference>
<dbReference type="GO" id="GO:0003677">
    <property type="term" value="F:DNA binding"/>
    <property type="evidence" value="ECO:0007669"/>
    <property type="project" value="InterPro"/>
</dbReference>
<accession>W4L5E1</accession>
<dbReference type="InterPro" id="IPR003759">
    <property type="entry name" value="Cbl-bd_cap"/>
</dbReference>
<dbReference type="HOGENOM" id="CLU_045945_3_0_7"/>
<dbReference type="Pfam" id="PF13411">
    <property type="entry name" value="MerR_1"/>
    <property type="match status" value="1"/>
</dbReference>
<dbReference type="InterPro" id="IPR036594">
    <property type="entry name" value="Meth_synthase_dom"/>
</dbReference>
<sequence length="295" mass="32803">MGIYRMKAVSQMTGIRSELLRVWERRYGLFKPQRAGNRYREFDDEDVRLLFYLREQIEAGRSIGELASEGREALLRRMTMAAEPDAPPVPDVVDELLQTARQLDKRQLDVRLAELVACTPFLALTTSVLTPLMHGLGDAWAREEVSIASVQLMTELIRARFLAMLHATAPSQAAPVLLCACPAGEFHELGLLTFAYTMQQAGWHAYYLGSNLPLPALREGCERVQPALVALSMTYGPDPVGYMETLHQIDSGIAALYPTCIGGQVVERSSHLESISHLQICRTLAEAQQAPIHTI</sequence>
<gene>
    <name evidence="3" type="ORF">ETSY1_41635</name>
</gene>
<evidence type="ECO:0000259" key="1">
    <source>
        <dbReference type="PROSITE" id="PS50937"/>
    </source>
</evidence>
<dbReference type="PROSITE" id="PS51332">
    <property type="entry name" value="B12_BINDING"/>
    <property type="match status" value="1"/>
</dbReference>
<dbReference type="GO" id="GO:0046872">
    <property type="term" value="F:metal ion binding"/>
    <property type="evidence" value="ECO:0007669"/>
    <property type="project" value="InterPro"/>
</dbReference>
<dbReference type="AlphaFoldDB" id="W4L5E1"/>
<protein>
    <recommendedName>
        <fullName evidence="5">HTH merR-type domain-containing protein</fullName>
    </recommendedName>
</protein>
<reference evidence="3 4" key="1">
    <citation type="journal article" date="2014" name="Nature">
        <title>An environmental bacterial taxon with a large and distinct metabolic repertoire.</title>
        <authorList>
            <person name="Wilson M.C."/>
            <person name="Mori T."/>
            <person name="Ruckert C."/>
            <person name="Uria A.R."/>
            <person name="Helf M.J."/>
            <person name="Takada K."/>
            <person name="Gernert C."/>
            <person name="Steffens U.A."/>
            <person name="Heycke N."/>
            <person name="Schmitt S."/>
            <person name="Rinke C."/>
            <person name="Helfrich E.J."/>
            <person name="Brachmann A.O."/>
            <person name="Gurgui C."/>
            <person name="Wakimoto T."/>
            <person name="Kracht M."/>
            <person name="Crusemann M."/>
            <person name="Hentschel U."/>
            <person name="Abe I."/>
            <person name="Matsunaga S."/>
            <person name="Kalinowski J."/>
            <person name="Takeyama H."/>
            <person name="Piel J."/>
        </authorList>
    </citation>
    <scope>NUCLEOTIDE SEQUENCE [LARGE SCALE GENOMIC DNA]</scope>
    <source>
        <strain evidence="4">TSY1</strain>
    </source>
</reference>
<dbReference type="Gene3D" id="1.10.1660.10">
    <property type="match status" value="1"/>
</dbReference>
<feature type="domain" description="B12-binding" evidence="2">
    <location>
        <begin position="174"/>
        <end position="295"/>
    </location>
</feature>
<dbReference type="PROSITE" id="PS50937">
    <property type="entry name" value="HTH_MERR_2"/>
    <property type="match status" value="1"/>
</dbReference>
<dbReference type="Pfam" id="PF02607">
    <property type="entry name" value="B12-binding_2"/>
    <property type="match status" value="1"/>
</dbReference>
<evidence type="ECO:0000313" key="4">
    <source>
        <dbReference type="Proteomes" id="UP000019141"/>
    </source>
</evidence>
<dbReference type="InterPro" id="IPR036724">
    <property type="entry name" value="Cobalamin-bd_sf"/>
</dbReference>
<evidence type="ECO:0000313" key="3">
    <source>
        <dbReference type="EMBL" id="ETW92895.1"/>
    </source>
</evidence>
<dbReference type="Gene3D" id="1.10.1240.10">
    <property type="entry name" value="Methionine synthase domain"/>
    <property type="match status" value="1"/>
</dbReference>
<dbReference type="Proteomes" id="UP000019141">
    <property type="component" value="Unassembled WGS sequence"/>
</dbReference>
<evidence type="ECO:0008006" key="5">
    <source>
        <dbReference type="Google" id="ProtNLM"/>
    </source>
</evidence>
<dbReference type="GO" id="GO:0031419">
    <property type="term" value="F:cobalamin binding"/>
    <property type="evidence" value="ECO:0007669"/>
    <property type="project" value="InterPro"/>
</dbReference>
<dbReference type="Gene3D" id="3.40.50.280">
    <property type="entry name" value="Cobalamin-binding domain"/>
    <property type="match status" value="1"/>
</dbReference>
<organism evidence="3 4">
    <name type="scientific">Entotheonella factor</name>
    <dbReference type="NCBI Taxonomy" id="1429438"/>
    <lineage>
        <taxon>Bacteria</taxon>
        <taxon>Pseudomonadati</taxon>
        <taxon>Nitrospinota/Tectimicrobiota group</taxon>
        <taxon>Candidatus Tectimicrobiota</taxon>
        <taxon>Candidatus Entotheonellia</taxon>
        <taxon>Candidatus Entotheonellales</taxon>
        <taxon>Candidatus Entotheonellaceae</taxon>
        <taxon>Candidatus Entotheonella</taxon>
    </lineage>
</organism>
<dbReference type="EMBL" id="AZHW01001349">
    <property type="protein sequence ID" value="ETW92895.1"/>
    <property type="molecule type" value="Genomic_DNA"/>
</dbReference>
<dbReference type="SMART" id="SM00422">
    <property type="entry name" value="HTH_MERR"/>
    <property type="match status" value="1"/>
</dbReference>